<protein>
    <submittedName>
        <fullName evidence="2">Uncharacterized protein</fullName>
    </submittedName>
</protein>
<feature type="compositionally biased region" description="Basic and acidic residues" evidence="1">
    <location>
        <begin position="78"/>
        <end position="87"/>
    </location>
</feature>
<feature type="compositionally biased region" description="Basic and acidic residues" evidence="1">
    <location>
        <begin position="33"/>
        <end position="46"/>
    </location>
</feature>
<dbReference type="Proteomes" id="UP001165060">
    <property type="component" value="Unassembled WGS sequence"/>
</dbReference>
<feature type="compositionally biased region" description="Polar residues" evidence="1">
    <location>
        <begin position="1"/>
        <end position="10"/>
    </location>
</feature>
<proteinExistence type="predicted"/>
<evidence type="ECO:0000313" key="3">
    <source>
        <dbReference type="Proteomes" id="UP001165060"/>
    </source>
</evidence>
<organism evidence="2 3">
    <name type="scientific">Tetraparma gracilis</name>
    <dbReference type="NCBI Taxonomy" id="2962635"/>
    <lineage>
        <taxon>Eukaryota</taxon>
        <taxon>Sar</taxon>
        <taxon>Stramenopiles</taxon>
        <taxon>Ochrophyta</taxon>
        <taxon>Bolidophyceae</taxon>
        <taxon>Parmales</taxon>
        <taxon>Triparmaceae</taxon>
        <taxon>Tetraparma</taxon>
    </lineage>
</organism>
<feature type="region of interest" description="Disordered" evidence="1">
    <location>
        <begin position="1"/>
        <end position="140"/>
    </location>
</feature>
<comment type="caution">
    <text evidence="2">The sequence shown here is derived from an EMBL/GenBank/DDBJ whole genome shotgun (WGS) entry which is preliminary data.</text>
</comment>
<name>A0ABQ6MT23_9STRA</name>
<sequence length="140" mass="14522">MLRTSVSIPTGTIAISPSPASTTTTTRVPDVGELPKDLPDARRGEGGRGGGAKGKRPKPKGGEAAPAKAESPAKPVFRRLESDEMRQFDSLNTAGSGGAPQLARALSARSSGGSGREQRRLSQTVPDYHARSDARSSSLL</sequence>
<evidence type="ECO:0000313" key="2">
    <source>
        <dbReference type="EMBL" id="GMI32694.1"/>
    </source>
</evidence>
<feature type="non-terminal residue" evidence="2">
    <location>
        <position position="140"/>
    </location>
</feature>
<feature type="compositionally biased region" description="Low complexity" evidence="1">
    <location>
        <begin position="12"/>
        <end position="26"/>
    </location>
</feature>
<feature type="compositionally biased region" description="Low complexity" evidence="1">
    <location>
        <begin position="101"/>
        <end position="111"/>
    </location>
</feature>
<accession>A0ABQ6MT23</accession>
<keyword evidence="3" id="KW-1185">Reference proteome</keyword>
<reference evidence="2 3" key="1">
    <citation type="journal article" date="2023" name="Commun. Biol.">
        <title>Genome analysis of Parmales, the sister group of diatoms, reveals the evolutionary specialization of diatoms from phago-mixotrophs to photoautotrophs.</title>
        <authorList>
            <person name="Ban H."/>
            <person name="Sato S."/>
            <person name="Yoshikawa S."/>
            <person name="Yamada K."/>
            <person name="Nakamura Y."/>
            <person name="Ichinomiya M."/>
            <person name="Sato N."/>
            <person name="Blanc-Mathieu R."/>
            <person name="Endo H."/>
            <person name="Kuwata A."/>
            <person name="Ogata H."/>
        </authorList>
    </citation>
    <scope>NUCLEOTIDE SEQUENCE [LARGE SCALE GENOMIC DNA]</scope>
</reference>
<gene>
    <name evidence="2" type="ORF">TeGR_g14411</name>
</gene>
<dbReference type="EMBL" id="BRYB01006055">
    <property type="protein sequence ID" value="GMI32694.1"/>
    <property type="molecule type" value="Genomic_DNA"/>
</dbReference>
<evidence type="ECO:0000256" key="1">
    <source>
        <dbReference type="SAM" id="MobiDB-lite"/>
    </source>
</evidence>
<feature type="compositionally biased region" description="Low complexity" evidence="1">
    <location>
        <begin position="62"/>
        <end position="75"/>
    </location>
</feature>